<dbReference type="EMBL" id="RXIR01000033">
    <property type="protein sequence ID" value="TVS26217.1"/>
    <property type="molecule type" value="Genomic_DNA"/>
</dbReference>
<gene>
    <name evidence="1" type="ORF">EKI59_10995</name>
</gene>
<proteinExistence type="predicted"/>
<evidence type="ECO:0000313" key="2">
    <source>
        <dbReference type="Proteomes" id="UP000336646"/>
    </source>
</evidence>
<dbReference type="OrthoDB" id="9993288at2"/>
<comment type="caution">
    <text evidence="1">The sequence shown here is derived from an EMBL/GenBank/DDBJ whole genome shotgun (WGS) entry which is preliminary data.</text>
</comment>
<organism evidence="1 2">
    <name type="scientific">Corynebacterium sanguinis</name>
    <dbReference type="NCBI Taxonomy" id="2594913"/>
    <lineage>
        <taxon>Bacteria</taxon>
        <taxon>Bacillati</taxon>
        <taxon>Actinomycetota</taxon>
        <taxon>Actinomycetes</taxon>
        <taxon>Mycobacteriales</taxon>
        <taxon>Corynebacteriaceae</taxon>
        <taxon>Corynebacterium</taxon>
    </lineage>
</organism>
<reference evidence="1 2" key="1">
    <citation type="submission" date="2018-12" db="EMBL/GenBank/DDBJ databases">
        <title>Corynebacterium sanguinis sp. nov., a clinically-associated and environmental corynebacterium.</title>
        <authorList>
            <person name="Gonzales-Siles L."/>
            <person name="Jaen-Luchoro D."/>
            <person name="Cardew S."/>
            <person name="Inganas E."/>
            <person name="Ohlen M."/>
            <person name="Jensie-Markopolous S."/>
            <person name="Pinyeiro-Iglesias B."/>
            <person name="Molin K."/>
            <person name="Skovbjerg S."/>
            <person name="Svensson-Stadler L."/>
            <person name="Funke G."/>
            <person name="Moore E.R.B."/>
        </authorList>
    </citation>
    <scope>NUCLEOTIDE SEQUENCE [LARGE SCALE GENOMIC DNA]</scope>
    <source>
        <strain evidence="1 2">58734</strain>
    </source>
</reference>
<dbReference type="AlphaFoldDB" id="A0A6C1TUZ0"/>
<evidence type="ECO:0000313" key="1">
    <source>
        <dbReference type="EMBL" id="TVS26217.1"/>
    </source>
</evidence>
<sequence>MDNPRKRVKSQCATGANVWMLCPPERLSTRTACCPHLLHSDWHNPFSRHDRRGRAPIHRVHRTYCYYQTFPFVITREKWGCGQRIVDGVSKTRVLMTKNGCPPKVERSYM</sequence>
<protein>
    <submittedName>
        <fullName evidence="1">Uncharacterized protein</fullName>
    </submittedName>
</protein>
<accession>A0A6C1TUZ0</accession>
<dbReference type="Proteomes" id="UP000336646">
    <property type="component" value="Unassembled WGS sequence"/>
</dbReference>
<name>A0A6C1TUZ0_9CORY</name>